<keyword evidence="6 8" id="KW-1133">Transmembrane helix</keyword>
<gene>
    <name evidence="10" type="ORF">W59_24180</name>
</gene>
<keyword evidence="10" id="KW-0547">Nucleotide-binding</keyword>
<keyword evidence="7 8" id="KW-0472">Membrane</keyword>
<accession>I0WLV8</accession>
<dbReference type="InterPro" id="IPR003439">
    <property type="entry name" value="ABC_transporter-like_ATP-bd"/>
</dbReference>
<evidence type="ECO:0000256" key="7">
    <source>
        <dbReference type="ARBA" id="ARBA00023136"/>
    </source>
</evidence>
<dbReference type="EMBL" id="AJJH01000136">
    <property type="protein sequence ID" value="EID77374.1"/>
    <property type="molecule type" value="Genomic_DNA"/>
</dbReference>
<feature type="transmembrane region" description="Helical" evidence="8">
    <location>
        <begin position="18"/>
        <end position="40"/>
    </location>
</feature>
<proteinExistence type="inferred from homology"/>
<dbReference type="Pfam" id="PF01032">
    <property type="entry name" value="FecCD"/>
    <property type="match status" value="1"/>
</dbReference>
<dbReference type="PANTHER" id="PTHR42794">
    <property type="entry name" value="HEMIN IMPORT ATP-BINDING PROTEIN HMUV"/>
    <property type="match status" value="1"/>
</dbReference>
<feature type="transmembrane region" description="Helical" evidence="8">
    <location>
        <begin position="81"/>
        <end position="98"/>
    </location>
</feature>
<dbReference type="PATRIC" id="fig|1165867.3.peg.4936"/>
<dbReference type="GO" id="GO:0016887">
    <property type="term" value="F:ATP hydrolysis activity"/>
    <property type="evidence" value="ECO:0007669"/>
    <property type="project" value="InterPro"/>
</dbReference>
<evidence type="ECO:0000256" key="4">
    <source>
        <dbReference type="ARBA" id="ARBA00022475"/>
    </source>
</evidence>
<organism evidence="10 11">
    <name type="scientific">Rhodococcus opacus RKJ300 = JCM 13270</name>
    <dbReference type="NCBI Taxonomy" id="1165867"/>
    <lineage>
        <taxon>Bacteria</taxon>
        <taxon>Bacillati</taxon>
        <taxon>Actinomycetota</taxon>
        <taxon>Actinomycetes</taxon>
        <taxon>Mycobacteriales</taxon>
        <taxon>Nocardiaceae</taxon>
        <taxon>Rhodococcus</taxon>
    </lineage>
</organism>
<comment type="caution">
    <text evidence="10">The sequence shown here is derived from an EMBL/GenBank/DDBJ whole genome shotgun (WGS) entry which is preliminary data.</text>
</comment>
<evidence type="ECO:0000256" key="8">
    <source>
        <dbReference type="SAM" id="Phobius"/>
    </source>
</evidence>
<keyword evidence="10" id="KW-0067">ATP-binding</keyword>
<evidence type="ECO:0000256" key="5">
    <source>
        <dbReference type="ARBA" id="ARBA00022692"/>
    </source>
</evidence>
<reference evidence="10 11" key="1">
    <citation type="journal article" date="2012" name="J. Bacteriol.">
        <title>Draft genome sequence of the nitrophenol-degrading actinomycete Rhodococcus imtechensis RKJ300.</title>
        <authorList>
            <person name="Vikram S."/>
            <person name="Kumar S."/>
            <person name="Subramanian S."/>
            <person name="Raghava G.P."/>
        </authorList>
    </citation>
    <scope>NUCLEOTIDE SEQUENCE [LARGE SCALE GENOMIC DNA]</scope>
    <source>
        <strain evidence="10 11">RKJ300</strain>
    </source>
</reference>
<evidence type="ECO:0000256" key="2">
    <source>
        <dbReference type="ARBA" id="ARBA00007935"/>
    </source>
</evidence>
<dbReference type="InterPro" id="IPR000522">
    <property type="entry name" value="ABC_transptr_permease_BtuC"/>
</dbReference>
<dbReference type="GO" id="GO:0005524">
    <property type="term" value="F:ATP binding"/>
    <property type="evidence" value="ECO:0007669"/>
    <property type="project" value="UniProtKB-KW"/>
</dbReference>
<comment type="similarity">
    <text evidence="2">Belongs to the binding-protein-dependent transport system permease family. FecCD subfamily.</text>
</comment>
<keyword evidence="3" id="KW-0813">Transport</keyword>
<feature type="transmembrane region" description="Helical" evidence="8">
    <location>
        <begin position="137"/>
        <end position="156"/>
    </location>
</feature>
<dbReference type="SUPFAM" id="SSF52540">
    <property type="entry name" value="P-loop containing nucleoside triphosphate hydrolases"/>
    <property type="match status" value="1"/>
</dbReference>
<sequence length="391" mass="41002">MGTGELTLAATRFDSRPLLVALLLGGVLVLAASIAVVITLGPASLSVGDVYAVVLEHFGLGSSGVSRIKDGIVWELRLPRTLLAAVCGAGLALCGAIMQSLLRNPLADPFVLGISSGASTGAVLVVVLGLGAGAVSLSAGAFAGAVISFALVMLLATGAGGGTSRVVLAGVAGLRLLSGIGEPHTGRVLLEDTDIRNLRRRLIARRVAMVDQHSDTEVDITVLDVVRLGRIPHRRVFGGDESADAAAVERALAHTGMTSRSHRLWHTLSGGERQRTQIARALAQEPDELLLDEPTNHLDIQHQLDILSLVAELPLTSYIALHDLNLAAMFCDRVVVLDGGRIVAAGRPADVITEALVEQVYRVRAGVAVDPVTGYPTVTYRPRSSRHLSLR</sequence>
<evidence type="ECO:0000259" key="9">
    <source>
        <dbReference type="PROSITE" id="PS50893"/>
    </source>
</evidence>
<dbReference type="Gene3D" id="3.40.50.300">
    <property type="entry name" value="P-loop containing nucleotide triphosphate hydrolases"/>
    <property type="match status" value="1"/>
</dbReference>
<dbReference type="PANTHER" id="PTHR42794:SF2">
    <property type="entry name" value="ABC TRANSPORTER ATP-BINDING PROTEIN"/>
    <property type="match status" value="1"/>
</dbReference>
<dbReference type="GO" id="GO:0005886">
    <property type="term" value="C:plasma membrane"/>
    <property type="evidence" value="ECO:0007669"/>
    <property type="project" value="UniProtKB-SubCell"/>
</dbReference>
<keyword evidence="4" id="KW-1003">Cell membrane</keyword>
<dbReference type="GO" id="GO:0022857">
    <property type="term" value="F:transmembrane transporter activity"/>
    <property type="evidence" value="ECO:0007669"/>
    <property type="project" value="InterPro"/>
</dbReference>
<feature type="domain" description="ABC transporter" evidence="9">
    <location>
        <begin position="96"/>
        <end position="364"/>
    </location>
</feature>
<name>I0WLV8_RHOOP</name>
<feature type="transmembrane region" description="Helical" evidence="8">
    <location>
        <begin position="110"/>
        <end position="131"/>
    </location>
</feature>
<dbReference type="Gene3D" id="1.10.3470.10">
    <property type="entry name" value="ABC transporter involved in vitamin B12 uptake, BtuC"/>
    <property type="match status" value="1"/>
</dbReference>
<evidence type="ECO:0000256" key="6">
    <source>
        <dbReference type="ARBA" id="ARBA00022989"/>
    </source>
</evidence>
<dbReference type="SUPFAM" id="SSF81345">
    <property type="entry name" value="ABC transporter involved in vitamin B12 uptake, BtuC"/>
    <property type="match status" value="1"/>
</dbReference>
<comment type="subcellular location">
    <subcellularLocation>
        <location evidence="1">Cell membrane</location>
        <topology evidence="1">Multi-pass membrane protein</topology>
    </subcellularLocation>
</comment>
<dbReference type="Proteomes" id="UP000006447">
    <property type="component" value="Unassembled WGS sequence"/>
</dbReference>
<evidence type="ECO:0000256" key="1">
    <source>
        <dbReference type="ARBA" id="ARBA00004651"/>
    </source>
</evidence>
<dbReference type="InterPro" id="IPR027417">
    <property type="entry name" value="P-loop_NTPase"/>
</dbReference>
<dbReference type="PROSITE" id="PS50893">
    <property type="entry name" value="ABC_TRANSPORTER_2"/>
    <property type="match status" value="1"/>
</dbReference>
<dbReference type="InterPro" id="IPR037294">
    <property type="entry name" value="ABC_BtuC-like"/>
</dbReference>
<protein>
    <submittedName>
        <fullName evidence="10">ABC transporter ATP-binding protein</fullName>
    </submittedName>
</protein>
<dbReference type="AlphaFoldDB" id="I0WLV8"/>
<evidence type="ECO:0000256" key="3">
    <source>
        <dbReference type="ARBA" id="ARBA00022448"/>
    </source>
</evidence>
<keyword evidence="5 8" id="KW-0812">Transmembrane</keyword>
<evidence type="ECO:0000313" key="10">
    <source>
        <dbReference type="EMBL" id="EID77374.1"/>
    </source>
</evidence>
<evidence type="ECO:0000313" key="11">
    <source>
        <dbReference type="Proteomes" id="UP000006447"/>
    </source>
</evidence>
<dbReference type="RefSeq" id="WP_007299379.1">
    <property type="nucleotide sequence ID" value="NZ_AJJH01000136.1"/>
</dbReference>